<dbReference type="Proteomes" id="UP000235036">
    <property type="component" value="Unassembled WGS sequence"/>
</dbReference>
<evidence type="ECO:0000259" key="6">
    <source>
        <dbReference type="PROSITE" id="PS50928"/>
    </source>
</evidence>
<dbReference type="PANTHER" id="PTHR42744">
    <property type="entry name" value="BINDING-PROTEIN-DEPENDENT TRANSPORT SYSTEMS INNER MEMBRANE COMPONENT"/>
    <property type="match status" value="1"/>
</dbReference>
<dbReference type="GO" id="GO:0005886">
    <property type="term" value="C:plasma membrane"/>
    <property type="evidence" value="ECO:0007669"/>
    <property type="project" value="UniProtKB-SubCell"/>
</dbReference>
<dbReference type="EMBL" id="NRQW01000724">
    <property type="protein sequence ID" value="PLZ81260.1"/>
    <property type="molecule type" value="Genomic_DNA"/>
</dbReference>
<keyword evidence="5" id="KW-0813">Transport</keyword>
<feature type="transmembrane region" description="Helical" evidence="5">
    <location>
        <begin position="488"/>
        <end position="509"/>
    </location>
</feature>
<dbReference type="InterPro" id="IPR000515">
    <property type="entry name" value="MetI-like"/>
</dbReference>
<feature type="transmembrane region" description="Helical" evidence="5">
    <location>
        <begin position="445"/>
        <end position="467"/>
    </location>
</feature>
<evidence type="ECO:0000256" key="2">
    <source>
        <dbReference type="ARBA" id="ARBA00022692"/>
    </source>
</evidence>
<keyword evidence="2 5" id="KW-0812">Transmembrane</keyword>
<evidence type="ECO:0000313" key="7">
    <source>
        <dbReference type="EMBL" id="PLZ81260.1"/>
    </source>
</evidence>
<comment type="caution">
    <text evidence="7">The sequence shown here is derived from an EMBL/GenBank/DDBJ whole genome shotgun (WGS) entry which is preliminary data.</text>
</comment>
<feature type="transmembrane region" description="Helical" evidence="5">
    <location>
        <begin position="71"/>
        <end position="92"/>
    </location>
</feature>
<dbReference type="CDD" id="cd06261">
    <property type="entry name" value="TM_PBP2"/>
    <property type="match status" value="2"/>
</dbReference>
<dbReference type="SUPFAM" id="SSF161098">
    <property type="entry name" value="MetI-like"/>
    <property type="match status" value="2"/>
</dbReference>
<feature type="transmembrane region" description="Helical" evidence="5">
    <location>
        <begin position="193"/>
        <end position="217"/>
    </location>
</feature>
<reference evidence="7 8" key="1">
    <citation type="submission" date="2017-08" db="EMBL/GenBank/DDBJ databases">
        <title>Genomes of Fischerella (Mastigocladus) sp. strains.</title>
        <authorList>
            <person name="Miller S.R."/>
        </authorList>
    </citation>
    <scope>NUCLEOTIDE SEQUENCE [LARGE SCALE GENOMIC DNA]</scope>
    <source>
        <strain evidence="7 8">CCMEE 5323</strain>
    </source>
</reference>
<dbReference type="GO" id="GO:0055085">
    <property type="term" value="P:transmembrane transport"/>
    <property type="evidence" value="ECO:0007669"/>
    <property type="project" value="InterPro"/>
</dbReference>
<sequence>MLKRTFPSPEVLQRFPFGLADIAVILGTLVLLALIARVGAGTLVSFVPPDVVPGVSLDPANLPYYAGRSTLRMFIALFFSTLFTLVYGYIAAKNRLAEKVFIPLLDILQSVPVLGFLSITVTGFIALFPGSLLGLEAASIFAIFTSQAWNMTFSFYQSLRTVPQELEEVARLYRLSGWQRFTKLEVPSAMMGLLWNAMMSFGGGWFFVAASEAISVLNQEYTLPGLGSYVAAAIAAQNLPALGWALLTIAVVIFLVDQLFWRPLIAWADKFRLETSASAEIPESWVLDLLKTARLPYLVGQLLTPVSETINRFLSSLTPPNSSLPVDSNQQTVWSDRLYNFILLVVIGALLVIELHFILTTVGISEVFKTFWLGLLTLGRVLMLIVVATLIWTPVGVAIGFNPKLARLLQPVVQFLASFPANFIFPFATLFFIRTNISIDWGSILLMSLGAQWYILFNSIAGAMSIPTDLREMAANVGLRGWLVWRKLIIPGIFSAWVTGGITASGGAWNASIISEIVSWGQTTLTANGLGAYIAQTTQVGDWPRITLGIGMMSLYVVGLNRLFWRQLYELAETKYHL</sequence>
<protein>
    <submittedName>
        <fullName evidence="7">Sulfonate ABC transporter permease</fullName>
    </submittedName>
</protein>
<feature type="transmembrane region" description="Helical" evidence="5">
    <location>
        <begin position="338"/>
        <end position="359"/>
    </location>
</feature>
<dbReference type="AlphaFoldDB" id="A0A2N6JUG1"/>
<organism evidence="7 8">
    <name type="scientific">Fischerella muscicola CCMEE 5323</name>
    <dbReference type="NCBI Taxonomy" id="2019572"/>
    <lineage>
        <taxon>Bacteria</taxon>
        <taxon>Bacillati</taxon>
        <taxon>Cyanobacteriota</taxon>
        <taxon>Cyanophyceae</taxon>
        <taxon>Nostocales</taxon>
        <taxon>Hapalosiphonaceae</taxon>
        <taxon>Fischerella</taxon>
    </lineage>
</organism>
<feature type="transmembrane region" description="Helical" evidence="5">
    <location>
        <begin position="371"/>
        <end position="401"/>
    </location>
</feature>
<comment type="subcellular location">
    <subcellularLocation>
        <location evidence="5">Cell membrane</location>
        <topology evidence="5">Multi-pass membrane protein</topology>
    </subcellularLocation>
    <subcellularLocation>
        <location evidence="1">Membrane</location>
        <topology evidence="1">Multi-pass membrane protein</topology>
    </subcellularLocation>
</comment>
<dbReference type="Pfam" id="PF00528">
    <property type="entry name" value="BPD_transp_1"/>
    <property type="match status" value="2"/>
</dbReference>
<feature type="transmembrane region" description="Helical" evidence="5">
    <location>
        <begin position="104"/>
        <end position="126"/>
    </location>
</feature>
<feature type="domain" description="ABC transmembrane type-1" evidence="6">
    <location>
        <begin position="378"/>
        <end position="564"/>
    </location>
</feature>
<gene>
    <name evidence="7" type="ORF">CEN44_28735</name>
</gene>
<dbReference type="Gene3D" id="1.10.3720.10">
    <property type="entry name" value="MetI-like"/>
    <property type="match status" value="2"/>
</dbReference>
<dbReference type="InterPro" id="IPR035906">
    <property type="entry name" value="MetI-like_sf"/>
</dbReference>
<evidence type="ECO:0000256" key="5">
    <source>
        <dbReference type="RuleBase" id="RU363032"/>
    </source>
</evidence>
<dbReference type="PANTHER" id="PTHR42744:SF1">
    <property type="entry name" value="BINDING-PROTEIN-DEPENDENT TRANSPORT SYSTEMS INNER MEMBRANE COMPONENT"/>
    <property type="match status" value="1"/>
</dbReference>
<keyword evidence="4 5" id="KW-0472">Membrane</keyword>
<proteinExistence type="inferred from homology"/>
<feature type="domain" description="ABC transmembrane type-1" evidence="6">
    <location>
        <begin position="66"/>
        <end position="260"/>
    </location>
</feature>
<dbReference type="PROSITE" id="PS50928">
    <property type="entry name" value="ABC_TM1"/>
    <property type="match status" value="2"/>
</dbReference>
<name>A0A2N6JUG1_FISMU</name>
<comment type="similarity">
    <text evidence="5">Belongs to the binding-protein-dependent transport system permease family.</text>
</comment>
<evidence type="ECO:0000256" key="1">
    <source>
        <dbReference type="ARBA" id="ARBA00004141"/>
    </source>
</evidence>
<evidence type="ECO:0000256" key="4">
    <source>
        <dbReference type="ARBA" id="ARBA00023136"/>
    </source>
</evidence>
<feature type="transmembrane region" description="Helical" evidence="5">
    <location>
        <begin position="546"/>
        <end position="565"/>
    </location>
</feature>
<keyword evidence="8" id="KW-1185">Reference proteome</keyword>
<accession>A0A2N6JUG1</accession>
<feature type="transmembrane region" description="Helical" evidence="5">
    <location>
        <begin position="229"/>
        <end position="256"/>
    </location>
</feature>
<evidence type="ECO:0000313" key="8">
    <source>
        <dbReference type="Proteomes" id="UP000235036"/>
    </source>
</evidence>
<evidence type="ECO:0000256" key="3">
    <source>
        <dbReference type="ARBA" id="ARBA00022989"/>
    </source>
</evidence>
<dbReference type="RefSeq" id="WP_016865028.1">
    <property type="nucleotide sequence ID" value="NZ_CAWNVR010000160.1"/>
</dbReference>
<feature type="transmembrane region" description="Helical" evidence="5">
    <location>
        <begin position="20"/>
        <end position="40"/>
    </location>
</feature>
<feature type="transmembrane region" description="Helical" evidence="5">
    <location>
        <begin position="413"/>
        <end position="433"/>
    </location>
</feature>
<keyword evidence="3 5" id="KW-1133">Transmembrane helix</keyword>